<sequence length="144" mass="15859">MVKMLKRVSVFVLSLALVLTFAVTVVNAQNPSWGGEYYTSGGASGGDTYGVYMVGIGGSNSTYDAPFAYITSAHKADLKITDLSIIYNGQVVSFPNQISNDSNYSNYLRWEKGYRPRTVTYIQCNFSNTSHLYGVWYGAARFPS</sequence>
<keyword evidence="3" id="KW-1185">Reference proteome</keyword>
<dbReference type="EMBL" id="CP025197">
    <property type="protein sequence ID" value="AUG58371.1"/>
    <property type="molecule type" value="Genomic_DNA"/>
</dbReference>
<reference evidence="2 3" key="1">
    <citation type="submission" date="2017-12" db="EMBL/GenBank/DDBJ databases">
        <title>Complete genome sequence of Herbivorax saccincola GGR1, a novel Cellulosome-producing hydrolytic bacterium in a thermophilic biogas plant, established by Illumina and Nanopore MinION sequencing.</title>
        <authorList>
            <person name="Pechtl A."/>
            <person name="Ruckert C."/>
            <person name="Koeck D.E."/>
            <person name="Maus I."/>
            <person name="Winkler A."/>
            <person name="Kalinowski J."/>
            <person name="Puhler A."/>
            <person name="Schwarz W.W."/>
            <person name="Zverlov V.V."/>
            <person name="Schluter A."/>
            <person name="Liebl W."/>
        </authorList>
    </citation>
    <scope>NUCLEOTIDE SEQUENCE [LARGE SCALE GENOMIC DNA]</scope>
    <source>
        <strain evidence="3">SR1</strain>
    </source>
</reference>
<dbReference type="RefSeq" id="WP_101302796.1">
    <property type="nucleotide sequence ID" value="NZ_CP025197.1"/>
</dbReference>
<name>A0A2K9EP21_9FIRM</name>
<evidence type="ECO:0000256" key="1">
    <source>
        <dbReference type="SAM" id="SignalP"/>
    </source>
</evidence>
<evidence type="ECO:0000313" key="2">
    <source>
        <dbReference type="EMBL" id="AUG58371.1"/>
    </source>
</evidence>
<protein>
    <submittedName>
        <fullName evidence="2">Uncharacterized protein</fullName>
    </submittedName>
</protein>
<evidence type="ECO:0000313" key="3">
    <source>
        <dbReference type="Proteomes" id="UP000233534"/>
    </source>
</evidence>
<accession>A0A2K9EP21</accession>
<dbReference type="AlphaFoldDB" id="A0A2K9EP21"/>
<dbReference type="Proteomes" id="UP000233534">
    <property type="component" value="Chromosome"/>
</dbReference>
<feature type="chain" id="PRO_5014791518" evidence="1">
    <location>
        <begin position="29"/>
        <end position="144"/>
    </location>
</feature>
<organism evidence="2 3">
    <name type="scientific">Acetivibrio saccincola</name>
    <dbReference type="NCBI Taxonomy" id="1677857"/>
    <lineage>
        <taxon>Bacteria</taxon>
        <taxon>Bacillati</taxon>
        <taxon>Bacillota</taxon>
        <taxon>Clostridia</taxon>
        <taxon>Eubacteriales</taxon>
        <taxon>Oscillospiraceae</taxon>
        <taxon>Acetivibrio</taxon>
    </lineage>
</organism>
<gene>
    <name evidence="2" type="ORF">HVS_12490</name>
</gene>
<proteinExistence type="predicted"/>
<feature type="signal peptide" evidence="1">
    <location>
        <begin position="1"/>
        <end position="28"/>
    </location>
</feature>
<dbReference type="KEGG" id="hsc:HVS_12490"/>
<keyword evidence="1" id="KW-0732">Signal</keyword>